<dbReference type="PANTHER" id="PTHR41164:SF1">
    <property type="entry name" value="CURLI PRODUCTION ASSEMBLY_TRANSPORT COMPONENT CSGG"/>
    <property type="match status" value="1"/>
</dbReference>
<dbReference type="OrthoDB" id="9793163at2"/>
<keyword evidence="7" id="KW-1185">Reference proteome</keyword>
<keyword evidence="4" id="KW-0564">Palmitate</keyword>
<keyword evidence="5" id="KW-0449">Lipoprotein</keyword>
<dbReference type="STRING" id="1280946.HY29_01820"/>
<dbReference type="PATRIC" id="fig|1280946.3.peg.1435"/>
<evidence type="ECO:0000256" key="4">
    <source>
        <dbReference type="ARBA" id="ARBA00023139"/>
    </source>
</evidence>
<dbReference type="GO" id="GO:0030288">
    <property type="term" value="C:outer membrane-bounded periplasmic space"/>
    <property type="evidence" value="ECO:0007669"/>
    <property type="project" value="InterPro"/>
</dbReference>
<dbReference type="Pfam" id="PF03783">
    <property type="entry name" value="CsgG"/>
    <property type="match status" value="1"/>
</dbReference>
<evidence type="ECO:0000256" key="3">
    <source>
        <dbReference type="ARBA" id="ARBA00023136"/>
    </source>
</evidence>
<dbReference type="PANTHER" id="PTHR41164">
    <property type="entry name" value="CURLI PRODUCTION ASSEMBLY/TRANSPORT COMPONENT CSGG"/>
    <property type="match status" value="1"/>
</dbReference>
<keyword evidence="2" id="KW-0732">Signal</keyword>
<keyword evidence="1" id="KW-1003">Cell membrane</keyword>
<reference evidence="6 7" key="1">
    <citation type="journal article" date="2014" name="Antonie Van Leeuwenhoek">
        <title>Hyphomonas beringensis sp. nov. and Hyphomonas chukchiensis sp. nov., isolated from surface seawater of the Bering Sea and Chukchi Sea.</title>
        <authorList>
            <person name="Li C."/>
            <person name="Lai Q."/>
            <person name="Li G."/>
            <person name="Dong C."/>
            <person name="Wang J."/>
            <person name="Liao Y."/>
            <person name="Shao Z."/>
        </authorList>
    </citation>
    <scope>NUCLEOTIDE SEQUENCE [LARGE SCALE GENOMIC DNA]</scope>
    <source>
        <strain evidence="6 7">25B14_1</strain>
    </source>
</reference>
<evidence type="ECO:0000313" key="6">
    <source>
        <dbReference type="EMBL" id="KCZ54969.1"/>
    </source>
</evidence>
<name>A0A062UED0_9PROT</name>
<dbReference type="Proteomes" id="UP000027037">
    <property type="component" value="Unassembled WGS sequence"/>
</dbReference>
<keyword evidence="3" id="KW-0472">Membrane</keyword>
<dbReference type="EMBL" id="AWFF01000032">
    <property type="protein sequence ID" value="KCZ54969.1"/>
    <property type="molecule type" value="Genomic_DNA"/>
</dbReference>
<organism evidence="6 7">
    <name type="scientific">Hyphomonas beringensis</name>
    <dbReference type="NCBI Taxonomy" id="1280946"/>
    <lineage>
        <taxon>Bacteria</taxon>
        <taxon>Pseudomonadati</taxon>
        <taxon>Pseudomonadota</taxon>
        <taxon>Alphaproteobacteria</taxon>
        <taxon>Hyphomonadales</taxon>
        <taxon>Hyphomonadaceae</taxon>
        <taxon>Hyphomonas</taxon>
    </lineage>
</organism>
<dbReference type="InterPro" id="IPR005534">
    <property type="entry name" value="Curli_assmbl/transp-comp_CsgG"/>
</dbReference>
<proteinExistence type="predicted"/>
<evidence type="ECO:0000313" key="7">
    <source>
        <dbReference type="Proteomes" id="UP000027037"/>
    </source>
</evidence>
<sequence length="313" mass="33086">MLAVVGGVALTACATVQNPPERVSGPATESVALQSVPVVSKPTLKRKIAVVRFSNSTRYGKGLLYDGENDPLADQARDMLVKRLVETEGFLVFERDNLDGLAFEKSLVGDSRGIDLVGVDAVIVGSVTEFGRKTEGQVGFLSSTKKQTVEAAVEARLVDPRTALAFFSAAGRGEVSTESGEVAGFGSRAAYDASLNDEAISAAVSNLVSEIIGNLEDRPWSTDILKIEGDRVFISGGERQGLNKGDRFRVETLGETLTSGQSGLPITLPGETVAEIEVVSFFGETEYSEGAIAKIVSGNLQDASEPLVVREAK</sequence>
<gene>
    <name evidence="6" type="ORF">HY29_01820</name>
</gene>
<protein>
    <recommendedName>
        <fullName evidence="8">Curli production assembly protein CsgG</fullName>
    </recommendedName>
</protein>
<accession>A0A062UED0</accession>
<evidence type="ECO:0008006" key="8">
    <source>
        <dbReference type="Google" id="ProtNLM"/>
    </source>
</evidence>
<evidence type="ECO:0000256" key="1">
    <source>
        <dbReference type="ARBA" id="ARBA00022475"/>
    </source>
</evidence>
<evidence type="ECO:0000256" key="5">
    <source>
        <dbReference type="ARBA" id="ARBA00023288"/>
    </source>
</evidence>
<dbReference type="Gene3D" id="3.40.50.10610">
    <property type="entry name" value="ABC-type transport auxiliary lipoprotein component"/>
    <property type="match status" value="1"/>
</dbReference>
<dbReference type="AlphaFoldDB" id="A0A062UED0"/>
<evidence type="ECO:0000256" key="2">
    <source>
        <dbReference type="ARBA" id="ARBA00022729"/>
    </source>
</evidence>
<comment type="caution">
    <text evidence="6">The sequence shown here is derived from an EMBL/GenBank/DDBJ whole genome shotgun (WGS) entry which is preliminary data.</text>
</comment>
<dbReference type="eggNOG" id="COG1462">
    <property type="taxonomic scope" value="Bacteria"/>
</dbReference>